<dbReference type="EMBL" id="CP104694">
    <property type="protein sequence ID" value="UXI67927.1"/>
    <property type="molecule type" value="Genomic_DNA"/>
</dbReference>
<dbReference type="RefSeq" id="WP_261694896.1">
    <property type="nucleotide sequence ID" value="NZ_CP104694.1"/>
</dbReference>
<dbReference type="InterPro" id="IPR013830">
    <property type="entry name" value="SGNH_hydro"/>
</dbReference>
<feature type="domain" description="SGNH hydrolase-type esterase" evidence="1">
    <location>
        <begin position="49"/>
        <end position="220"/>
    </location>
</feature>
<reference evidence="2" key="1">
    <citation type="submission" date="2022-09" db="EMBL/GenBank/DDBJ databases">
        <title>Tahibacter sp. nov., isolated from a fresh water.</title>
        <authorList>
            <person name="Baek J.H."/>
            <person name="Lee J.K."/>
            <person name="Kim J.M."/>
            <person name="Jeon C.O."/>
        </authorList>
    </citation>
    <scope>NUCLEOTIDE SEQUENCE</scope>
    <source>
        <strain evidence="2">W38</strain>
    </source>
</reference>
<proteinExistence type="predicted"/>
<organism evidence="2 3">
    <name type="scientific">Tahibacter amnicola</name>
    <dbReference type="NCBI Taxonomy" id="2976241"/>
    <lineage>
        <taxon>Bacteria</taxon>
        <taxon>Pseudomonadati</taxon>
        <taxon>Pseudomonadota</taxon>
        <taxon>Gammaproteobacteria</taxon>
        <taxon>Lysobacterales</taxon>
        <taxon>Rhodanobacteraceae</taxon>
        <taxon>Tahibacter</taxon>
    </lineage>
</organism>
<evidence type="ECO:0000259" key="1">
    <source>
        <dbReference type="Pfam" id="PF13472"/>
    </source>
</evidence>
<evidence type="ECO:0000313" key="3">
    <source>
        <dbReference type="Proteomes" id="UP001064632"/>
    </source>
</evidence>
<gene>
    <name evidence="2" type="ORF">N4264_24895</name>
</gene>
<keyword evidence="3" id="KW-1185">Reference proteome</keyword>
<dbReference type="Pfam" id="PF13472">
    <property type="entry name" value="Lipase_GDSL_2"/>
    <property type="match status" value="1"/>
</dbReference>
<keyword evidence="2" id="KW-0378">Hydrolase</keyword>
<evidence type="ECO:0000313" key="2">
    <source>
        <dbReference type="EMBL" id="UXI67927.1"/>
    </source>
</evidence>
<name>A0ABY6BEF4_9GAMM</name>
<dbReference type="GO" id="GO:0016787">
    <property type="term" value="F:hydrolase activity"/>
    <property type="evidence" value="ECO:0007669"/>
    <property type="project" value="UniProtKB-KW"/>
</dbReference>
<dbReference type="Proteomes" id="UP001064632">
    <property type="component" value="Chromosome"/>
</dbReference>
<dbReference type="InterPro" id="IPR036514">
    <property type="entry name" value="SGNH_hydro_sf"/>
</dbReference>
<dbReference type="SUPFAM" id="SSF52266">
    <property type="entry name" value="SGNH hydrolase"/>
    <property type="match status" value="1"/>
</dbReference>
<dbReference type="CDD" id="cd01836">
    <property type="entry name" value="FeeA_FeeB_like"/>
    <property type="match status" value="1"/>
</dbReference>
<sequence length="242" mass="26735">MVPFYKTLLGPILLTQARYVRKSTPRLPEAEGERDGSVGAGPDTLRLLVVGDSSAAGVGVSRQDEALAVPLARRIAELTGRRVQWQLVARSGVVTHEALDLVREAALRPADILVTSLGTNDVTAQHSPSRYVTAYAALVDELRRRTGFRWFIANGLPPMHMMPAAPQPLRWYLGRCACRLDTALRRWLEHLPEADYCSLQWAQAQDMASDRFHPGPRQYAQWSAELARKIAAKVDATENAAA</sequence>
<protein>
    <submittedName>
        <fullName evidence="2">SGNH/GDSL hydrolase family protein</fullName>
    </submittedName>
</protein>
<accession>A0ABY6BEF4</accession>
<dbReference type="Gene3D" id="3.40.50.1110">
    <property type="entry name" value="SGNH hydrolase"/>
    <property type="match status" value="1"/>
</dbReference>